<organism evidence="9 10">
    <name type="scientific">Leptospira weilii serovar Topaz str. LT2116</name>
    <dbReference type="NCBI Taxonomy" id="1088540"/>
    <lineage>
        <taxon>Bacteria</taxon>
        <taxon>Pseudomonadati</taxon>
        <taxon>Spirochaetota</taxon>
        <taxon>Spirochaetia</taxon>
        <taxon>Leptospirales</taxon>
        <taxon>Leptospiraceae</taxon>
        <taxon>Leptospira</taxon>
    </lineage>
</organism>
<comment type="catalytic activity">
    <reaction evidence="7">
        <text>a 2'-deoxyadenosine in DNA + S-adenosyl-L-methionine = an N(6)-methyl-2'-deoxyadenosine in DNA + S-adenosyl-L-homocysteine + H(+)</text>
        <dbReference type="Rhea" id="RHEA:15197"/>
        <dbReference type="Rhea" id="RHEA-COMP:12418"/>
        <dbReference type="Rhea" id="RHEA-COMP:12419"/>
        <dbReference type="ChEBI" id="CHEBI:15378"/>
        <dbReference type="ChEBI" id="CHEBI:57856"/>
        <dbReference type="ChEBI" id="CHEBI:59789"/>
        <dbReference type="ChEBI" id="CHEBI:90615"/>
        <dbReference type="ChEBI" id="CHEBI:90616"/>
        <dbReference type="EC" id="2.1.1.72"/>
    </reaction>
</comment>
<feature type="domain" description="DNA methylase adenine-specific" evidence="8">
    <location>
        <begin position="40"/>
        <end position="83"/>
    </location>
</feature>
<evidence type="ECO:0000256" key="2">
    <source>
        <dbReference type="ARBA" id="ARBA00011900"/>
    </source>
</evidence>
<dbReference type="AlphaFoldDB" id="M3GTY6"/>
<protein>
    <recommendedName>
        <fullName evidence="2">site-specific DNA-methyltransferase (adenine-specific)</fullName>
        <ecNumber evidence="2">2.1.1.72</ecNumber>
    </recommendedName>
</protein>
<keyword evidence="6" id="KW-0680">Restriction system</keyword>
<evidence type="ECO:0000256" key="4">
    <source>
        <dbReference type="ARBA" id="ARBA00022679"/>
    </source>
</evidence>
<comment type="similarity">
    <text evidence="1">Belongs to the N(4)/N(6)-methyltransferase family.</text>
</comment>
<dbReference type="InterPro" id="IPR029063">
    <property type="entry name" value="SAM-dependent_MTases_sf"/>
</dbReference>
<comment type="caution">
    <text evidence="9">The sequence shown here is derived from an EMBL/GenBank/DDBJ whole genome shotgun (WGS) entry which is preliminary data.</text>
</comment>
<sequence>MQNAVFIIPKASLLWEAIQIIESIFLEIERDTNEGGQTFQDVQGDVYEMLLGEIATAGKNGQFRTPRHIIKLIAELVAPRLGQSGRSGLWHRWFLTRRLSVYAYRLYPKKGFEKDRS</sequence>
<evidence type="ECO:0000313" key="10">
    <source>
        <dbReference type="Proteomes" id="UP000011770"/>
    </source>
</evidence>
<dbReference type="InterPro" id="IPR003356">
    <property type="entry name" value="DNA_methylase_A-5"/>
</dbReference>
<evidence type="ECO:0000256" key="7">
    <source>
        <dbReference type="ARBA" id="ARBA00047942"/>
    </source>
</evidence>
<dbReference type="GO" id="GO:0009007">
    <property type="term" value="F:site-specific DNA-methyltransferase (adenine-specific) activity"/>
    <property type="evidence" value="ECO:0007669"/>
    <property type="project" value="UniProtKB-EC"/>
</dbReference>
<keyword evidence="5" id="KW-0949">S-adenosyl-L-methionine</keyword>
<evidence type="ECO:0000256" key="5">
    <source>
        <dbReference type="ARBA" id="ARBA00022691"/>
    </source>
</evidence>
<dbReference type="Pfam" id="PF02384">
    <property type="entry name" value="N6_Mtase"/>
    <property type="match status" value="1"/>
</dbReference>
<dbReference type="EC" id="2.1.1.72" evidence="2"/>
<evidence type="ECO:0000313" key="9">
    <source>
        <dbReference type="EMBL" id="EMF80381.1"/>
    </source>
</evidence>
<dbReference type="SUPFAM" id="SSF53335">
    <property type="entry name" value="S-adenosyl-L-methionine-dependent methyltransferases"/>
    <property type="match status" value="1"/>
</dbReference>
<dbReference type="GO" id="GO:0009307">
    <property type="term" value="P:DNA restriction-modification system"/>
    <property type="evidence" value="ECO:0007669"/>
    <property type="project" value="UniProtKB-KW"/>
</dbReference>
<dbReference type="PANTHER" id="PTHR42933">
    <property type="entry name" value="SLR6095 PROTEIN"/>
    <property type="match status" value="1"/>
</dbReference>
<evidence type="ECO:0000256" key="1">
    <source>
        <dbReference type="ARBA" id="ARBA00006594"/>
    </source>
</evidence>
<proteinExistence type="inferred from homology"/>
<dbReference type="Gene3D" id="3.40.50.150">
    <property type="entry name" value="Vaccinia Virus protein VP39"/>
    <property type="match status" value="1"/>
</dbReference>
<reference evidence="9 10" key="1">
    <citation type="submission" date="2013-01" db="EMBL/GenBank/DDBJ databases">
        <authorList>
            <person name="Harkins D.M."/>
            <person name="Durkin A.S."/>
            <person name="Brinkac L.M."/>
            <person name="Haft D.H."/>
            <person name="Selengut J.D."/>
            <person name="Sanka R."/>
            <person name="DePew J."/>
            <person name="Purushe J."/>
            <person name="Tulsiani S.M."/>
            <person name="Graham G.C."/>
            <person name="Burns M.-A."/>
            <person name="Dohnt M.F."/>
            <person name="Smythe L.D."/>
            <person name="McKay D.B."/>
            <person name="Craig S.B."/>
            <person name="Vinetz J.M."/>
            <person name="Sutton G.G."/>
            <person name="Nierman W.C."/>
            <person name="Fouts D.E."/>
        </authorList>
    </citation>
    <scope>NUCLEOTIDE SEQUENCE [LARGE SCALE GENOMIC DNA]</scope>
    <source>
        <strain evidence="9 10">LT2116</strain>
    </source>
</reference>
<evidence type="ECO:0000259" key="8">
    <source>
        <dbReference type="Pfam" id="PF02384"/>
    </source>
</evidence>
<dbReference type="GO" id="GO:0003677">
    <property type="term" value="F:DNA binding"/>
    <property type="evidence" value="ECO:0007669"/>
    <property type="project" value="InterPro"/>
</dbReference>
<dbReference type="InterPro" id="IPR051537">
    <property type="entry name" value="DNA_Adenine_Mtase"/>
</dbReference>
<evidence type="ECO:0000256" key="6">
    <source>
        <dbReference type="ARBA" id="ARBA00022747"/>
    </source>
</evidence>
<name>M3GTY6_9LEPT</name>
<dbReference type="GO" id="GO:0008170">
    <property type="term" value="F:N-methyltransferase activity"/>
    <property type="evidence" value="ECO:0007669"/>
    <property type="project" value="InterPro"/>
</dbReference>
<dbReference type="EMBL" id="AHOR02000058">
    <property type="protein sequence ID" value="EMF80381.1"/>
    <property type="molecule type" value="Genomic_DNA"/>
</dbReference>
<dbReference type="GO" id="GO:0032259">
    <property type="term" value="P:methylation"/>
    <property type="evidence" value="ECO:0007669"/>
    <property type="project" value="UniProtKB-KW"/>
</dbReference>
<gene>
    <name evidence="9" type="ORF">LEP1GSC188_1025</name>
</gene>
<dbReference type="PANTHER" id="PTHR42933:SF3">
    <property type="entry name" value="TYPE I RESTRICTION ENZYME MJAVIII METHYLASE SUBUNIT"/>
    <property type="match status" value="1"/>
</dbReference>
<keyword evidence="4" id="KW-0808">Transferase</keyword>
<accession>M3GTY6</accession>
<dbReference type="Proteomes" id="UP000011770">
    <property type="component" value="Unassembled WGS sequence"/>
</dbReference>
<keyword evidence="3 9" id="KW-0489">Methyltransferase</keyword>
<evidence type="ECO:0000256" key="3">
    <source>
        <dbReference type="ARBA" id="ARBA00022603"/>
    </source>
</evidence>